<proteinExistence type="predicted"/>
<feature type="region of interest" description="Disordered" evidence="1">
    <location>
        <begin position="257"/>
        <end position="404"/>
    </location>
</feature>
<keyword evidence="2" id="KW-0472">Membrane</keyword>
<feature type="transmembrane region" description="Helical" evidence="2">
    <location>
        <begin position="172"/>
        <end position="191"/>
    </location>
</feature>
<organism evidence="3 4">
    <name type="scientific">Seminavis robusta</name>
    <dbReference type="NCBI Taxonomy" id="568900"/>
    <lineage>
        <taxon>Eukaryota</taxon>
        <taxon>Sar</taxon>
        <taxon>Stramenopiles</taxon>
        <taxon>Ochrophyta</taxon>
        <taxon>Bacillariophyta</taxon>
        <taxon>Bacillariophyceae</taxon>
        <taxon>Bacillariophycidae</taxon>
        <taxon>Naviculales</taxon>
        <taxon>Naviculaceae</taxon>
        <taxon>Seminavis</taxon>
    </lineage>
</organism>
<feature type="transmembrane region" description="Helical" evidence="2">
    <location>
        <begin position="198"/>
        <end position="216"/>
    </location>
</feature>
<dbReference type="EMBL" id="CAICTM010000297">
    <property type="protein sequence ID" value="CAB9507239.1"/>
    <property type="molecule type" value="Genomic_DNA"/>
</dbReference>
<feature type="transmembrane region" description="Helical" evidence="2">
    <location>
        <begin position="228"/>
        <end position="249"/>
    </location>
</feature>
<evidence type="ECO:0000313" key="3">
    <source>
        <dbReference type="EMBL" id="CAB9507239.1"/>
    </source>
</evidence>
<feature type="compositionally biased region" description="Polar residues" evidence="1">
    <location>
        <begin position="337"/>
        <end position="351"/>
    </location>
</feature>
<reference evidence="3" key="1">
    <citation type="submission" date="2020-06" db="EMBL/GenBank/DDBJ databases">
        <authorList>
            <consortium name="Plant Systems Biology data submission"/>
        </authorList>
    </citation>
    <scope>NUCLEOTIDE SEQUENCE</scope>
    <source>
        <strain evidence="3">D6</strain>
    </source>
</reference>
<evidence type="ECO:0000313" key="4">
    <source>
        <dbReference type="Proteomes" id="UP001153069"/>
    </source>
</evidence>
<gene>
    <name evidence="3" type="ORF">SEMRO_298_G111160.1</name>
</gene>
<feature type="transmembrane region" description="Helical" evidence="2">
    <location>
        <begin position="474"/>
        <end position="494"/>
    </location>
</feature>
<keyword evidence="2" id="KW-1133">Transmembrane helix</keyword>
<dbReference type="AlphaFoldDB" id="A0A9N8DUE9"/>
<name>A0A9N8DUE9_9STRA</name>
<feature type="compositionally biased region" description="Basic and acidic residues" evidence="1">
    <location>
        <begin position="353"/>
        <end position="368"/>
    </location>
</feature>
<sequence length="502" mass="56123">MDSDSSTVETPRRGGHIDLSIVDFVSSYDDQSNFMSLPSDVYEEKRQQQKQTAKTTSTSQPPSPTDSSRRQAQNAQHQSSYHQDNSRENRTVQSPTSANPLRHYNLVILSGAFFIIGSVLFFWASWLEFFEHSNNARSRAFLSSSESLRDSSDSRGFHLKLSSLDTYVTQQMMLLMGSTFCFLQVGIINLVRTPLEKFHFFQIAAGLFGLVSGMFWESKTILSDISYFFFVHAMTGQALMLLHHHYWTLIQPFRSELRKQQERQPQPQPQPAQTQTQTPADDAQTPSRRPSQRLSQLLSPRQRKGHFALLSPGKLSGILDSGRDEEKGSENSEESVRSNANSGDVSFSVEESYSIKDDAQESCPRGDDNNPSLASKEEESSGDPNASDNNVTTSQRVASDSNSTQRETAVATYLRFGTFFGVADGFFVLGAVVETALTYLTILVIPSSDDDDDDNAGQSPWNGAARILNLAPGFFWLLYASGTTLNTVLLHRYVKRIRGHRQ</sequence>
<feature type="compositionally biased region" description="Polar residues" evidence="1">
    <location>
        <begin position="287"/>
        <end position="299"/>
    </location>
</feature>
<feature type="compositionally biased region" description="Low complexity" evidence="1">
    <location>
        <begin position="271"/>
        <end position="286"/>
    </location>
</feature>
<evidence type="ECO:0000256" key="2">
    <source>
        <dbReference type="SAM" id="Phobius"/>
    </source>
</evidence>
<keyword evidence="2" id="KW-0812">Transmembrane</keyword>
<dbReference type="Proteomes" id="UP001153069">
    <property type="component" value="Unassembled WGS sequence"/>
</dbReference>
<feature type="transmembrane region" description="Helical" evidence="2">
    <location>
        <begin position="425"/>
        <end position="445"/>
    </location>
</feature>
<evidence type="ECO:0000256" key="1">
    <source>
        <dbReference type="SAM" id="MobiDB-lite"/>
    </source>
</evidence>
<feature type="region of interest" description="Disordered" evidence="1">
    <location>
        <begin position="35"/>
        <end position="96"/>
    </location>
</feature>
<feature type="compositionally biased region" description="Polar residues" evidence="1">
    <location>
        <begin position="72"/>
        <end position="83"/>
    </location>
</feature>
<feature type="compositionally biased region" description="Low complexity" evidence="1">
    <location>
        <begin position="49"/>
        <end position="60"/>
    </location>
</feature>
<feature type="compositionally biased region" description="Basic and acidic residues" evidence="1">
    <location>
        <begin position="321"/>
        <end position="336"/>
    </location>
</feature>
<feature type="compositionally biased region" description="Polar residues" evidence="1">
    <location>
        <begin position="382"/>
        <end position="404"/>
    </location>
</feature>
<comment type="caution">
    <text evidence="3">The sequence shown here is derived from an EMBL/GenBank/DDBJ whole genome shotgun (WGS) entry which is preliminary data.</text>
</comment>
<keyword evidence="4" id="KW-1185">Reference proteome</keyword>
<feature type="transmembrane region" description="Helical" evidence="2">
    <location>
        <begin position="106"/>
        <end position="126"/>
    </location>
</feature>
<protein>
    <submittedName>
        <fullName evidence="3">Uncharacterized protein</fullName>
    </submittedName>
</protein>
<accession>A0A9N8DUE9</accession>